<feature type="compositionally biased region" description="Gly residues" evidence="1">
    <location>
        <begin position="88"/>
        <end position="109"/>
    </location>
</feature>
<sequence length="160" mass="15652">MTDRVAHVGGVLERGPGSLVGADGVTRQRQDLASRTNRHTMFDLPLPEAFSVSAAARAATWDDRPHDPRVDERIPMAINDDDITTSGPAGGEGPADGGSNPGGHDGGADGAAAAGEGPADGGSNPEGHDGGADGTANQGEGPADGGSNPDGHDGGADGTA</sequence>
<proteinExistence type="predicted"/>
<dbReference type="Proteomes" id="UP000183263">
    <property type="component" value="Unassembled WGS sequence"/>
</dbReference>
<gene>
    <name evidence="2" type="ORF">SAMN05444695_102276</name>
</gene>
<reference evidence="2 3" key="1">
    <citation type="submission" date="2016-10" db="EMBL/GenBank/DDBJ databases">
        <authorList>
            <person name="de Groot N.N."/>
        </authorList>
    </citation>
    <scope>NUCLEOTIDE SEQUENCE [LARGE SCALE GENOMIC DNA]</scope>
    <source>
        <strain evidence="2 3">DSM 44892</strain>
    </source>
</reference>
<dbReference type="EMBL" id="FNDN01000002">
    <property type="protein sequence ID" value="SDH55795.1"/>
    <property type="molecule type" value="Genomic_DNA"/>
</dbReference>
<feature type="compositionally biased region" description="Basic and acidic residues" evidence="1">
    <location>
        <begin position="60"/>
        <end position="74"/>
    </location>
</feature>
<feature type="compositionally biased region" description="Basic and acidic residues" evidence="1">
    <location>
        <begin position="150"/>
        <end position="160"/>
    </location>
</feature>
<evidence type="ECO:0000256" key="1">
    <source>
        <dbReference type="SAM" id="MobiDB-lite"/>
    </source>
</evidence>
<dbReference type="AlphaFoldDB" id="A0A1G8DDN0"/>
<feature type="region of interest" description="Disordered" evidence="1">
    <location>
        <begin position="1"/>
        <end position="39"/>
    </location>
</feature>
<evidence type="ECO:0000313" key="2">
    <source>
        <dbReference type="EMBL" id="SDH55795.1"/>
    </source>
</evidence>
<name>A0A1G8DDN0_9NOCA</name>
<protein>
    <submittedName>
        <fullName evidence="2">Uncharacterized protein</fullName>
    </submittedName>
</protein>
<organism evidence="2 3">
    <name type="scientific">Rhodococcus triatomae</name>
    <dbReference type="NCBI Taxonomy" id="300028"/>
    <lineage>
        <taxon>Bacteria</taxon>
        <taxon>Bacillati</taxon>
        <taxon>Actinomycetota</taxon>
        <taxon>Actinomycetes</taxon>
        <taxon>Mycobacteriales</taxon>
        <taxon>Nocardiaceae</taxon>
        <taxon>Rhodococcus</taxon>
    </lineage>
</organism>
<feature type="region of interest" description="Disordered" evidence="1">
    <location>
        <begin position="56"/>
        <end position="160"/>
    </location>
</feature>
<accession>A0A1G8DDN0</accession>
<evidence type="ECO:0000313" key="3">
    <source>
        <dbReference type="Proteomes" id="UP000183263"/>
    </source>
</evidence>
<keyword evidence="3" id="KW-1185">Reference proteome</keyword>